<evidence type="ECO:0000259" key="1">
    <source>
        <dbReference type="Pfam" id="PF01370"/>
    </source>
</evidence>
<dbReference type="InterPro" id="IPR050177">
    <property type="entry name" value="Lipid_A_modif_metabolic_enz"/>
</dbReference>
<keyword evidence="3" id="KW-1185">Reference proteome</keyword>
<dbReference type="Pfam" id="PF01370">
    <property type="entry name" value="Epimerase"/>
    <property type="match status" value="1"/>
</dbReference>
<dbReference type="STRING" id="53378.BRW65_01125"/>
<dbReference type="OrthoDB" id="9795501at2"/>
<gene>
    <name evidence="2" type="ORF">BRW65_01125</name>
</gene>
<comment type="caution">
    <text evidence="2">The sequence shown here is derived from an EMBL/GenBank/DDBJ whole genome shotgun (WGS) entry which is preliminary data.</text>
</comment>
<dbReference type="InterPro" id="IPR001509">
    <property type="entry name" value="Epimerase_deHydtase"/>
</dbReference>
<accession>A0A1Q4I2F5</accession>
<dbReference type="EMBL" id="MPNT01000001">
    <property type="protein sequence ID" value="OJZ76078.1"/>
    <property type="molecule type" value="Genomic_DNA"/>
</dbReference>
<dbReference type="SUPFAM" id="SSF51735">
    <property type="entry name" value="NAD(P)-binding Rossmann-fold domains"/>
    <property type="match status" value="1"/>
</dbReference>
<proteinExistence type="predicted"/>
<reference evidence="2 3" key="1">
    <citation type="submission" date="2016-11" db="EMBL/GenBank/DDBJ databases">
        <title>Genome sequences of unsequenced Mycobacteria.</title>
        <authorList>
            <person name="Greninger A.L."/>
            <person name="Fang F."/>
            <person name="Jerome K.R."/>
        </authorList>
    </citation>
    <scope>NUCLEOTIDE SEQUENCE [LARGE SCALE GENOMIC DNA]</scope>
    <source>
        <strain evidence="2 3">M11</strain>
    </source>
</reference>
<name>A0A1Q4I2F5_9MYCO</name>
<evidence type="ECO:0000313" key="2">
    <source>
        <dbReference type="EMBL" id="OJZ76078.1"/>
    </source>
</evidence>
<feature type="domain" description="NAD-dependent epimerase/dehydratase" evidence="1">
    <location>
        <begin position="9"/>
        <end position="189"/>
    </location>
</feature>
<dbReference type="PANTHER" id="PTHR43245">
    <property type="entry name" value="BIFUNCTIONAL POLYMYXIN RESISTANCE PROTEIN ARNA"/>
    <property type="match status" value="1"/>
</dbReference>
<organism evidence="2 3">
    <name type="scientific">Mycobacterium paraffinicum</name>
    <dbReference type="NCBI Taxonomy" id="53378"/>
    <lineage>
        <taxon>Bacteria</taxon>
        <taxon>Bacillati</taxon>
        <taxon>Actinomycetota</taxon>
        <taxon>Actinomycetes</taxon>
        <taxon>Mycobacteriales</taxon>
        <taxon>Mycobacteriaceae</taxon>
        <taxon>Mycobacterium</taxon>
    </lineage>
</organism>
<protein>
    <recommendedName>
        <fullName evidence="1">NAD-dependent epimerase/dehydratase domain-containing protein</fullName>
    </recommendedName>
</protein>
<sequence length="342" mass="37465">MVAEKSLRVAVTGPTGTFGFGLIPLLEADDRIGEIIGIARSPFEPSEHGWSKMIYRPGDVRNPDQLAAAFEGADVVVHLAFAITGSPKDPATYAINIDGTLNTFKAAAAAGAKRFVFASTISAIGFDPEMPYGVTEEWAPRPIKYFDYARQKADLERALTELEADTPGIDLYMLRTPGVMGPHLIGHKSSGNGLRRLRGFIDRNRRLPFRIPMPVPRFETQAIHEDDVGSAFVQCIFGAGEPGVYHICSEGVISSEDIARIFGFRPLPFGKNLLYRAMSRIAASTRFRFVPDFASVAELYSVPLIMDSTKAKQRLGWTPKWNVVDTYVDTLVTKSGATSTDS</sequence>
<dbReference type="PANTHER" id="PTHR43245:SF52">
    <property type="entry name" value="NAD-DEPENDENT EPIMERASE_DEHYDRATASE"/>
    <property type="match status" value="1"/>
</dbReference>
<dbReference type="Gene3D" id="3.40.50.720">
    <property type="entry name" value="NAD(P)-binding Rossmann-like Domain"/>
    <property type="match status" value="1"/>
</dbReference>
<evidence type="ECO:0000313" key="3">
    <source>
        <dbReference type="Proteomes" id="UP000186438"/>
    </source>
</evidence>
<dbReference type="Proteomes" id="UP000186438">
    <property type="component" value="Unassembled WGS sequence"/>
</dbReference>
<dbReference type="InterPro" id="IPR036291">
    <property type="entry name" value="NAD(P)-bd_dom_sf"/>
</dbReference>
<dbReference type="AlphaFoldDB" id="A0A1Q4I2F5"/>